<feature type="domain" description="ATPase of the ABC class N-terminal" evidence="3">
    <location>
        <begin position="183"/>
        <end position="295"/>
    </location>
</feature>
<dbReference type="GO" id="GO:0016853">
    <property type="term" value="F:isomerase activity"/>
    <property type="evidence" value="ECO:0007669"/>
    <property type="project" value="UniProtKB-KW"/>
</dbReference>
<feature type="domain" description="MRB1590-like C-terminal" evidence="4">
    <location>
        <begin position="795"/>
        <end position="891"/>
    </location>
</feature>
<gene>
    <name evidence="5" type="ORF">AAM4_2801</name>
</gene>
<name>A0A1L7RTP5_9ACTO</name>
<organism evidence="5">
    <name type="scientific">Actinomyces succiniciruminis</name>
    <dbReference type="NCBI Taxonomy" id="1522002"/>
    <lineage>
        <taxon>Bacteria</taxon>
        <taxon>Bacillati</taxon>
        <taxon>Actinomycetota</taxon>
        <taxon>Actinomycetes</taxon>
        <taxon>Actinomycetales</taxon>
        <taxon>Actinomycetaceae</taxon>
        <taxon>Actinomyces</taxon>
    </lineage>
</organism>
<feature type="region of interest" description="Disordered" evidence="1">
    <location>
        <begin position="1"/>
        <end position="180"/>
    </location>
</feature>
<dbReference type="Pfam" id="PF20446">
    <property type="entry name" value="ABC_N"/>
    <property type="match status" value="2"/>
</dbReference>
<evidence type="ECO:0000259" key="3">
    <source>
        <dbReference type="Pfam" id="PF20446"/>
    </source>
</evidence>
<feature type="compositionally biased region" description="Basic and acidic residues" evidence="1">
    <location>
        <begin position="320"/>
        <end position="330"/>
    </location>
</feature>
<dbReference type="Pfam" id="PF09818">
    <property type="entry name" value="ABC_ATPase"/>
    <property type="match status" value="1"/>
</dbReference>
<protein>
    <submittedName>
        <fullName evidence="5">Isopentenyl-diphosphate delta-isomerase</fullName>
    </submittedName>
</protein>
<dbReference type="InterPro" id="IPR049069">
    <property type="entry name" value="MRB1590-like_C"/>
</dbReference>
<feature type="compositionally biased region" description="Acidic residues" evidence="1">
    <location>
        <begin position="364"/>
        <end position="382"/>
    </location>
</feature>
<dbReference type="SUPFAM" id="SSF52540">
    <property type="entry name" value="P-loop containing nucleoside triphosphate hydrolases"/>
    <property type="match status" value="1"/>
</dbReference>
<evidence type="ECO:0000313" key="5">
    <source>
        <dbReference type="EMBL" id="CED92633.1"/>
    </source>
</evidence>
<keyword evidence="5" id="KW-0413">Isomerase</keyword>
<reference evidence="5" key="1">
    <citation type="submission" date="2014-07" db="EMBL/GenBank/DDBJ databases">
        <authorList>
            <person name="Zhang J.E."/>
            <person name="Yang H."/>
            <person name="Guo J."/>
            <person name="Deng Z."/>
            <person name="Luo H."/>
            <person name="Luo M."/>
            <person name="Zhao B."/>
        </authorList>
    </citation>
    <scope>NUCLEOTIDE SEQUENCE</scope>
    <source>
        <strain evidence="5">AM4</strain>
    </source>
</reference>
<evidence type="ECO:0000256" key="1">
    <source>
        <dbReference type="SAM" id="MobiDB-lite"/>
    </source>
</evidence>
<feature type="compositionally biased region" description="Basic and acidic residues" evidence="1">
    <location>
        <begin position="9"/>
        <end position="37"/>
    </location>
</feature>
<dbReference type="AlphaFoldDB" id="A0A1L7RTP5"/>
<dbReference type="InterPro" id="IPR019195">
    <property type="entry name" value="ABC_ATPase_put"/>
</dbReference>
<feature type="compositionally biased region" description="Low complexity" evidence="1">
    <location>
        <begin position="307"/>
        <end position="317"/>
    </location>
</feature>
<feature type="compositionally biased region" description="Low complexity" evidence="1">
    <location>
        <begin position="353"/>
        <end position="362"/>
    </location>
</feature>
<feature type="compositionally biased region" description="Basic and acidic residues" evidence="1">
    <location>
        <begin position="45"/>
        <end position="128"/>
    </location>
</feature>
<feature type="domain" description="ATPase of the ABC class N-terminal" evidence="3">
    <location>
        <begin position="458"/>
        <end position="494"/>
    </location>
</feature>
<feature type="region of interest" description="Disordered" evidence="1">
    <location>
        <begin position="777"/>
        <end position="798"/>
    </location>
</feature>
<evidence type="ECO:0000259" key="4">
    <source>
        <dbReference type="Pfam" id="PF21117"/>
    </source>
</evidence>
<feature type="compositionally biased region" description="Low complexity" evidence="1">
    <location>
        <begin position="415"/>
        <end position="426"/>
    </location>
</feature>
<dbReference type="InterPro" id="IPR027417">
    <property type="entry name" value="P-loop_NTPase"/>
</dbReference>
<dbReference type="InterPro" id="IPR046834">
    <property type="entry name" value="ABC_ATPase_C"/>
</dbReference>
<dbReference type="EMBL" id="LK995542">
    <property type="protein sequence ID" value="CED92633.1"/>
    <property type="molecule type" value="Genomic_DNA"/>
</dbReference>
<sequence>MCQYQGMSERSDFTDDRGYGDRGNRRDRYDRRDRGDYRGSGGYDRGYRSNYRGDGERGYGRDRGYGDRRDDRGYNRDRDGRGYDRGGRGYDRDGRGYRNHREDRDYRDNRGYGDRRGRDYQRDDRGGRGYDQSRSYDRGGRGYDRDSRGYDRGGRGYDRGDRDRDYRREGRRHEKGPRKGTLSDLVDYLHVLDGRSYSAYRDTVGHYRAPEGWVLHVDYVQPDPYAPPTRIRIQVPADLPGLKLLHEEDLLSTHDRRVAVGDFLTRELHRGFRGTNLSIAGPGQEILERCSVIVSAPAEADPEAQTDADASAAASAADAEESRGPAKPADEVVDLFTVLTETDAEDADESVAVEEASSPRATAAEDDAAADDDAAEGAAEEDMPAADDFAAAIGSTEPVDTTIAAPSAQIEFTEPASAASAPQAPDAVEDAEDTAEVAGAEAEEAPAPAAASGPDFIIEIRARVALPARGRSIRGREAANIFNLDLTREVNAALDLTGERAERLLAHVAALEDHRALTRAVLDNGWVSFLADGSILPRRSGVSDAPMEEGAVALTAPDSLAATVTLPHAGEVRGTAVGSGVTLIVGGGYHGKSTLLSAIERGVYPHVPGDGRELVATVPDAVKVRAADGRAVTGVDLTPFISHLPGGRDTASFTTTNASGSTSQAASIVESIEAGASALLLDEDTSATNLLIRDARMRTLVADDQEPITPFVDRVGALAEAGVSTVLVMGGSGDYLDVADRVLLLDSYVLHDATERAAEVAAAQPREATALADFPMQTPRVPLPSQRTQRGPVRTRARGTDSLTLDREDIDISDVAGVVESGQAEAVAYALRALLEQRFDGESTLAQCLEDLDALLDDEGLDALDRRPAFLVRPRMVDVAAAVNRYRKLKLA</sequence>
<accession>A0A1L7RTP5</accession>
<feature type="compositionally biased region" description="Acidic residues" evidence="1">
    <location>
        <begin position="342"/>
        <end position="352"/>
    </location>
</feature>
<feature type="compositionally biased region" description="Basic and acidic residues" evidence="1">
    <location>
        <begin position="134"/>
        <end position="172"/>
    </location>
</feature>
<dbReference type="InterPro" id="IPR046833">
    <property type="entry name" value="ABC_N"/>
</dbReference>
<feature type="domain" description="ATPase of the ABC class C-terminal" evidence="2">
    <location>
        <begin position="502"/>
        <end position="770"/>
    </location>
</feature>
<feature type="region of interest" description="Disordered" evidence="1">
    <location>
        <begin position="414"/>
        <end position="450"/>
    </location>
</feature>
<proteinExistence type="predicted"/>
<dbReference type="PANTHER" id="PTHR38149:SF1">
    <property type="entry name" value="ATPASE"/>
    <property type="match status" value="1"/>
</dbReference>
<feature type="compositionally biased region" description="Low complexity" evidence="1">
    <location>
        <begin position="436"/>
        <end position="450"/>
    </location>
</feature>
<evidence type="ECO:0000259" key="2">
    <source>
        <dbReference type="Pfam" id="PF09818"/>
    </source>
</evidence>
<dbReference type="PANTHER" id="PTHR38149">
    <property type="entry name" value="ATPASE"/>
    <property type="match status" value="1"/>
</dbReference>
<dbReference type="Pfam" id="PF21117">
    <property type="entry name" value="MRB1590_C"/>
    <property type="match status" value="1"/>
</dbReference>
<feature type="region of interest" description="Disordered" evidence="1">
    <location>
        <begin position="298"/>
        <end position="382"/>
    </location>
</feature>